<feature type="domain" description="C2" evidence="3">
    <location>
        <begin position="547"/>
        <end position="664"/>
    </location>
</feature>
<accession>A0A9W3BAP0</accession>
<dbReference type="InterPro" id="IPR000219">
    <property type="entry name" value="DH_dom"/>
</dbReference>
<evidence type="ECO:0000259" key="2">
    <source>
        <dbReference type="PROSITE" id="PS50003"/>
    </source>
</evidence>
<dbReference type="SMART" id="SM00239">
    <property type="entry name" value="C2"/>
    <property type="match status" value="1"/>
</dbReference>
<dbReference type="PROSITE" id="PS50004">
    <property type="entry name" value="C2"/>
    <property type="match status" value="1"/>
</dbReference>
<evidence type="ECO:0000313" key="6">
    <source>
        <dbReference type="Proteomes" id="UP001165740"/>
    </source>
</evidence>
<feature type="compositionally biased region" description="Low complexity" evidence="1">
    <location>
        <begin position="495"/>
        <end position="505"/>
    </location>
</feature>
<dbReference type="Gene3D" id="1.20.900.10">
    <property type="entry name" value="Dbl homology (DH) domain"/>
    <property type="match status" value="1"/>
</dbReference>
<dbReference type="PROSITE" id="PS50003">
    <property type="entry name" value="PH_DOMAIN"/>
    <property type="match status" value="1"/>
</dbReference>
<dbReference type="GeneID" id="106061993"/>
<dbReference type="SUPFAM" id="SSF50156">
    <property type="entry name" value="PDZ domain-like"/>
    <property type="match status" value="1"/>
</dbReference>
<organism evidence="6 7">
    <name type="scientific">Biomphalaria glabrata</name>
    <name type="common">Bloodfluke planorb</name>
    <name type="synonym">Freshwater snail</name>
    <dbReference type="NCBI Taxonomy" id="6526"/>
    <lineage>
        <taxon>Eukaryota</taxon>
        <taxon>Metazoa</taxon>
        <taxon>Spiralia</taxon>
        <taxon>Lophotrochozoa</taxon>
        <taxon>Mollusca</taxon>
        <taxon>Gastropoda</taxon>
        <taxon>Heterobranchia</taxon>
        <taxon>Euthyneura</taxon>
        <taxon>Panpulmonata</taxon>
        <taxon>Hygrophila</taxon>
        <taxon>Lymnaeoidea</taxon>
        <taxon>Planorbidae</taxon>
        <taxon>Biomphalaria</taxon>
    </lineage>
</organism>
<reference evidence="7" key="1">
    <citation type="submission" date="2025-08" db="UniProtKB">
        <authorList>
            <consortium name="RefSeq"/>
        </authorList>
    </citation>
    <scope>IDENTIFICATION</scope>
</reference>
<dbReference type="SUPFAM" id="SSF48065">
    <property type="entry name" value="DBL homology domain (DH-domain)"/>
    <property type="match status" value="1"/>
</dbReference>
<dbReference type="OrthoDB" id="2272012at2759"/>
<evidence type="ECO:0000259" key="4">
    <source>
        <dbReference type="PROSITE" id="PS50010"/>
    </source>
</evidence>
<name>A0A9W3BAP0_BIOGL</name>
<dbReference type="InterPro" id="IPR041489">
    <property type="entry name" value="PDZ_6"/>
</dbReference>
<dbReference type="InterPro" id="IPR001478">
    <property type="entry name" value="PDZ"/>
</dbReference>
<sequence length="1308" mass="144951">MESSFFTDVVISVMENCLKRRDLDSGSELEDTEGSELDNDMDSGERKDLLVSPSEESGQYQPEYDSGLISPYKRLRVEDLAHTSAESHIGEEEAHSLLRSIDGCDISWSKFTGATSVEDFGQSTNNNSNSPTISSLETRKDTTPRRQLVKRGTSIDEALLADSREREFPLPPAIDKRQTSTHTRELDSLLLASYHPDFQTLESRHISYQSRCNSPVVSTQTLSVSRQNSGSNTQDSFDLLEIHAEEEPTDSPSDAIYEEMPEKEASDPTSVKTEASSAGSLACTKLTQLENLKSVGISTQGLPIRVSPLPVASSLASTLSSSSQRETLSDGVSAVYDTVDSEPEGTAWPKLMLDGGLSSGLPKPATSSGVSTKEMQELKPIPNSGSQLFSSLRSLSGDGHANREMNLELNQFSQAHGTKSLSWDDICQQYQQHLQYQFTTESQPYTTPQDYQLPQQYIMPIPPAGPTSLDMAQSAGTREMLSYLGYHSKNRHSSQRSLKSCSSQESGRHQKSTNSRSSQESIERTEKSYPSSLVISDHTSKKAFLQSPGHLKLSAYWNVGLLTVHVIQARCLSSAWASHCDSYVKMSLVPDESRRTRCKTQVQLTSNNPVYDEKFSMEILEEDRRKRLLISVWHKDPSNGASEFLGCMSFGVQSLLEKDLDGWYYLLTEEVGRKKHLQAHTKPKPVLTARNHQNIPQINKAVEGLERIVITVQRGKNGFGFSFVDEFPPKVGRVDRASPAEQAGVKKGDMVIRINGQNVSRSTCEGVAHLVKKLNAHSITLELQREHVIKNTVEISTSASSNPHHPSPYNKRGVGTSTDHLYESITDRSDHHKENWVNGSQDEFLTDDDTAYYHQNDQPKAITSTPRPFIKPTHRTVSTASLPTTNKHESIHRLMSLELDYIDFMHYGIERYSRPLRHCIVSAQQHMALFQNVEKLVTISEYHIKQMQDNTSSVDSDTEDSQSSESSMFPNSVALIYQSKVHMLCQAYESYANGLASSNTLLKELRKNRDFMSFVKDTPSEDGQNFGQPTISAFINRPVQHIQELCMVLSEIFAATPLHSPDFATLQQIVIKLSQCVTAITGLSSAGRVQSLDSLASSQGQTSSKAASSSKGSMASLSSCSSAEADARCPLMPSSTASVRSLDRDVLRVQERLVLAPSVPAFQLCQESRHLIYQGNIYRCERGSWFKSQLLLFSDLLLIVDEEPDGALLVTSSPTLIQDISGIEINRKYASEFVLHLQPATASTLPRRQPLTSSSGKAKAIVLRAPSAQEKFVWQSLLEQRVAAVNGSKLQHYGSMRDISNAKTSIIL</sequence>
<feature type="region of interest" description="Disordered" evidence="1">
    <location>
        <begin position="22"/>
        <end position="66"/>
    </location>
</feature>
<dbReference type="InterPro" id="IPR035899">
    <property type="entry name" value="DBL_dom_sf"/>
</dbReference>
<feature type="compositionally biased region" description="Low complexity" evidence="1">
    <location>
        <begin position="123"/>
        <end position="135"/>
    </location>
</feature>
<gene>
    <name evidence="7" type="primary">LOC106061993</name>
</gene>
<dbReference type="Gene3D" id="2.30.29.30">
    <property type="entry name" value="Pleckstrin-homology domain (PH domain)/Phosphotyrosine-binding domain (PTB)"/>
    <property type="match status" value="1"/>
</dbReference>
<evidence type="ECO:0000313" key="7">
    <source>
        <dbReference type="RefSeq" id="XP_055896511.1"/>
    </source>
</evidence>
<keyword evidence="6" id="KW-1185">Reference proteome</keyword>
<dbReference type="Pfam" id="PF00621">
    <property type="entry name" value="RhoGEF"/>
    <property type="match status" value="1"/>
</dbReference>
<feature type="domain" description="PH" evidence="2">
    <location>
        <begin position="1170"/>
        <end position="1283"/>
    </location>
</feature>
<evidence type="ECO:0000259" key="5">
    <source>
        <dbReference type="PROSITE" id="PS50106"/>
    </source>
</evidence>
<evidence type="ECO:0000259" key="3">
    <source>
        <dbReference type="PROSITE" id="PS50004"/>
    </source>
</evidence>
<dbReference type="InterPro" id="IPR001849">
    <property type="entry name" value="PH_domain"/>
</dbReference>
<dbReference type="Gene3D" id="2.60.40.150">
    <property type="entry name" value="C2 domain"/>
    <property type="match status" value="1"/>
</dbReference>
<dbReference type="CDD" id="cd06711">
    <property type="entry name" value="PDZ_RGS3-like"/>
    <property type="match status" value="1"/>
</dbReference>
<dbReference type="Pfam" id="PF00168">
    <property type="entry name" value="C2"/>
    <property type="match status" value="1"/>
</dbReference>
<protein>
    <submittedName>
        <fullName evidence="7">Uncharacterized protein LOC106061993 isoform X1</fullName>
    </submittedName>
</protein>
<proteinExistence type="predicted"/>
<dbReference type="SUPFAM" id="SSF50729">
    <property type="entry name" value="PH domain-like"/>
    <property type="match status" value="1"/>
</dbReference>
<dbReference type="RefSeq" id="XP_055896511.1">
    <property type="nucleotide sequence ID" value="XM_056040536.1"/>
</dbReference>
<dbReference type="GO" id="GO:0005634">
    <property type="term" value="C:nucleus"/>
    <property type="evidence" value="ECO:0007669"/>
    <property type="project" value="TreeGrafter"/>
</dbReference>
<feature type="region of interest" description="Disordered" evidence="1">
    <location>
        <begin position="796"/>
        <end position="815"/>
    </location>
</feature>
<dbReference type="InterPro" id="IPR000008">
    <property type="entry name" value="C2_dom"/>
</dbReference>
<dbReference type="InterPro" id="IPR011993">
    <property type="entry name" value="PH-like_dom_sf"/>
</dbReference>
<feature type="region of interest" description="Disordered" evidence="1">
    <location>
        <begin position="948"/>
        <end position="967"/>
    </location>
</feature>
<feature type="region of interest" description="Disordered" evidence="1">
    <location>
        <begin position="117"/>
        <end position="144"/>
    </location>
</feature>
<dbReference type="Pfam" id="PF17820">
    <property type="entry name" value="PDZ_6"/>
    <property type="match status" value="1"/>
</dbReference>
<dbReference type="SMART" id="SM00325">
    <property type="entry name" value="RhoGEF"/>
    <property type="match status" value="1"/>
</dbReference>
<dbReference type="GO" id="GO:0005886">
    <property type="term" value="C:plasma membrane"/>
    <property type="evidence" value="ECO:0007669"/>
    <property type="project" value="TreeGrafter"/>
</dbReference>
<feature type="domain" description="PDZ" evidence="5">
    <location>
        <begin position="709"/>
        <end position="773"/>
    </location>
</feature>
<dbReference type="SMART" id="SM00228">
    <property type="entry name" value="PDZ"/>
    <property type="match status" value="1"/>
</dbReference>
<dbReference type="PANTHER" id="PTHR46848">
    <property type="entry name" value="REGULATOR OF G-PROTEIN SIGNALING 3"/>
    <property type="match status" value="1"/>
</dbReference>
<dbReference type="GO" id="GO:0005085">
    <property type="term" value="F:guanyl-nucleotide exchange factor activity"/>
    <property type="evidence" value="ECO:0007669"/>
    <property type="project" value="InterPro"/>
</dbReference>
<dbReference type="SUPFAM" id="SSF49562">
    <property type="entry name" value="C2 domain (Calcium/lipid-binding domain, CaLB)"/>
    <property type="match status" value="1"/>
</dbReference>
<feature type="domain" description="DH" evidence="4">
    <location>
        <begin position="886"/>
        <end position="1083"/>
    </location>
</feature>
<dbReference type="InterPro" id="IPR035892">
    <property type="entry name" value="C2_domain_sf"/>
</dbReference>
<evidence type="ECO:0000256" key="1">
    <source>
        <dbReference type="SAM" id="MobiDB-lite"/>
    </source>
</evidence>
<feature type="compositionally biased region" description="Acidic residues" evidence="1">
    <location>
        <begin position="25"/>
        <end position="42"/>
    </location>
</feature>
<dbReference type="Gene3D" id="2.30.42.10">
    <property type="match status" value="1"/>
</dbReference>
<dbReference type="PROSITE" id="PS50010">
    <property type="entry name" value="DH_2"/>
    <property type="match status" value="1"/>
</dbReference>
<dbReference type="PANTHER" id="PTHR46848:SF1">
    <property type="entry name" value="REGULATOR OF G-PROTEIN SIGNALING 3"/>
    <property type="match status" value="1"/>
</dbReference>
<dbReference type="InterPro" id="IPR036034">
    <property type="entry name" value="PDZ_sf"/>
</dbReference>
<dbReference type="PROSITE" id="PS50106">
    <property type="entry name" value="PDZ"/>
    <property type="match status" value="1"/>
</dbReference>
<feature type="region of interest" description="Disordered" evidence="1">
    <location>
        <begin position="489"/>
        <end position="532"/>
    </location>
</feature>
<dbReference type="Proteomes" id="UP001165740">
    <property type="component" value="Chromosome 9"/>
</dbReference>